<dbReference type="PANTHER" id="PTHR31009">
    <property type="entry name" value="S-ADENOSYL-L-METHIONINE:CARBOXYL METHYLTRANSFERASE FAMILY PROTEIN"/>
    <property type="match status" value="1"/>
</dbReference>
<protein>
    <submittedName>
        <fullName evidence="2">Jasmonate O-methyltransferase</fullName>
    </submittedName>
</protein>
<dbReference type="SUPFAM" id="SSF53335">
    <property type="entry name" value="S-adenosyl-L-methionine-dependent methyltransferases"/>
    <property type="match status" value="1"/>
</dbReference>
<evidence type="ECO:0000313" key="2">
    <source>
        <dbReference type="EMBL" id="KAK1372856.1"/>
    </source>
</evidence>
<reference evidence="2" key="1">
    <citation type="submission" date="2023-02" db="EMBL/GenBank/DDBJ databases">
        <title>Genome of toxic invasive species Heracleum sosnowskyi carries increased number of genes despite the absence of recent whole-genome duplications.</title>
        <authorList>
            <person name="Schelkunov M."/>
            <person name="Shtratnikova V."/>
            <person name="Makarenko M."/>
            <person name="Klepikova A."/>
            <person name="Omelchenko D."/>
            <person name="Novikova G."/>
            <person name="Obukhova E."/>
            <person name="Bogdanov V."/>
            <person name="Penin A."/>
            <person name="Logacheva M."/>
        </authorList>
    </citation>
    <scope>NUCLEOTIDE SEQUENCE</scope>
    <source>
        <strain evidence="2">Hsosn_3</strain>
        <tissue evidence="2">Leaf</tissue>
    </source>
</reference>
<dbReference type="Pfam" id="PF03492">
    <property type="entry name" value="Methyltransf_7"/>
    <property type="match status" value="1"/>
</dbReference>
<keyword evidence="3" id="KW-1185">Reference proteome</keyword>
<dbReference type="Gene3D" id="3.40.50.150">
    <property type="entry name" value="Vaccinia Virus protein VP39"/>
    <property type="match status" value="2"/>
</dbReference>
<dbReference type="GO" id="GO:0008168">
    <property type="term" value="F:methyltransferase activity"/>
    <property type="evidence" value="ECO:0007669"/>
    <property type="project" value="InterPro"/>
</dbReference>
<name>A0AAD8MGW3_9APIA</name>
<reference evidence="2" key="2">
    <citation type="submission" date="2023-05" db="EMBL/GenBank/DDBJ databases">
        <authorList>
            <person name="Schelkunov M.I."/>
        </authorList>
    </citation>
    <scope>NUCLEOTIDE SEQUENCE</scope>
    <source>
        <strain evidence="2">Hsosn_3</strain>
        <tissue evidence="2">Leaf</tissue>
    </source>
</reference>
<organism evidence="2 3">
    <name type="scientific">Heracleum sosnowskyi</name>
    <dbReference type="NCBI Taxonomy" id="360622"/>
    <lineage>
        <taxon>Eukaryota</taxon>
        <taxon>Viridiplantae</taxon>
        <taxon>Streptophyta</taxon>
        <taxon>Embryophyta</taxon>
        <taxon>Tracheophyta</taxon>
        <taxon>Spermatophyta</taxon>
        <taxon>Magnoliopsida</taxon>
        <taxon>eudicotyledons</taxon>
        <taxon>Gunneridae</taxon>
        <taxon>Pentapetalae</taxon>
        <taxon>asterids</taxon>
        <taxon>campanulids</taxon>
        <taxon>Apiales</taxon>
        <taxon>Apiaceae</taxon>
        <taxon>Apioideae</taxon>
        <taxon>apioid superclade</taxon>
        <taxon>Tordylieae</taxon>
        <taxon>Tordyliinae</taxon>
        <taxon>Heracleum</taxon>
    </lineage>
</organism>
<dbReference type="InterPro" id="IPR005299">
    <property type="entry name" value="MeTrfase_7"/>
</dbReference>
<gene>
    <name evidence="2" type="ORF">POM88_029049</name>
</gene>
<comment type="caution">
    <text evidence="2">The sequence shown here is derived from an EMBL/GenBank/DDBJ whole genome shotgun (WGS) entry which is preliminary data.</text>
</comment>
<dbReference type="InterPro" id="IPR029063">
    <property type="entry name" value="SAM-dependent_MTases_sf"/>
</dbReference>
<accession>A0AAD8MGW3</accession>
<evidence type="ECO:0000313" key="3">
    <source>
        <dbReference type="Proteomes" id="UP001237642"/>
    </source>
</evidence>
<evidence type="ECO:0000256" key="1">
    <source>
        <dbReference type="ARBA" id="ARBA00007967"/>
    </source>
</evidence>
<dbReference type="AlphaFoldDB" id="A0AAD8MGW3"/>
<proteinExistence type="inferred from homology"/>
<sequence length="331" mass="37176">MDVASVLHMNAANREFSYAKNSVIQKSVIVKAQKVLEDTIKDYGNQGFPECFKLADLGCASGPNSLSFVTNIIDNVNALCEQKDLKAPDEFQVFLNDLPSSFYARLFPRNSLHFVHSSSSLHWLSQVPDKLPDNNKGNVYIAKESPPGVFEAYLNQFKTDFTTFLHMRSEEIVSNGRLVLTLLGRSMADPISKDSSFTFELLAKSLEDMLVEGLLNEEDINSFNLPVYKPSVDELSAIIESEGSFSLDKLETIEVNLEKRDENGMVSSEDSIGMIVVKTVRAGLEPLVASHFGPALMDKLFERYAIHLTEHLSKEKIYYFNIVVSLTRKWN</sequence>
<dbReference type="EMBL" id="JAUIZM010000007">
    <property type="protein sequence ID" value="KAK1372856.1"/>
    <property type="molecule type" value="Genomic_DNA"/>
</dbReference>
<comment type="similarity">
    <text evidence="1">Belongs to the methyltransferase superfamily. Type-7 methyltransferase family.</text>
</comment>
<dbReference type="Proteomes" id="UP001237642">
    <property type="component" value="Unassembled WGS sequence"/>
</dbReference>